<name>A0A1B0GP64_PHLPP</name>
<dbReference type="EMBL" id="AJVK01014993">
    <property type="status" value="NOT_ANNOTATED_CDS"/>
    <property type="molecule type" value="Genomic_DNA"/>
</dbReference>
<evidence type="ECO:0000256" key="1">
    <source>
        <dbReference type="SAM" id="MobiDB-lite"/>
    </source>
</evidence>
<dbReference type="EnsemblMetazoa" id="PPAI006491-RA">
    <property type="protein sequence ID" value="PPAI006491-PA"/>
    <property type="gene ID" value="PPAI006491"/>
</dbReference>
<organism evidence="2 3">
    <name type="scientific">Phlebotomus papatasi</name>
    <name type="common">Sandfly</name>
    <dbReference type="NCBI Taxonomy" id="29031"/>
    <lineage>
        <taxon>Eukaryota</taxon>
        <taxon>Metazoa</taxon>
        <taxon>Ecdysozoa</taxon>
        <taxon>Arthropoda</taxon>
        <taxon>Hexapoda</taxon>
        <taxon>Insecta</taxon>
        <taxon>Pterygota</taxon>
        <taxon>Neoptera</taxon>
        <taxon>Endopterygota</taxon>
        <taxon>Diptera</taxon>
        <taxon>Nematocera</taxon>
        <taxon>Psychodoidea</taxon>
        <taxon>Psychodidae</taxon>
        <taxon>Phlebotomus</taxon>
        <taxon>Phlebotomus</taxon>
    </lineage>
</organism>
<evidence type="ECO:0000313" key="3">
    <source>
        <dbReference type="Proteomes" id="UP000092462"/>
    </source>
</evidence>
<accession>A0A1B0GP64</accession>
<sequence>MRNFAMIFSPDALCEVFTFQEEFCGRHQYSDQLVKLPYSVQPEDRQYLLQHGVAPLRSHVCTHRQAWVLDEVRGIRRSEEGVCDLRDVLLFPEINCLEDINIRYTVILEGFLEVVDVFHHFELSTRFVDLWYRSGLEFVHEAAEDCAILEDILIETASWEFGTQQGFNPFLSFLVLDGITLSGNLIAPHRDQSTLYSSTKVVPRLDREHKLILKYRLLYAFIDSKRKITDDLTSNNNKWTGSCNSLLQHHQQQQLGKSPTTGSSLGSGLQNHHHTSHHHAAVAAAALASPFSSLLSAGGSAGYLLDPLGSLNKSTTANHLF</sequence>
<dbReference type="VEuPathDB" id="VectorBase:PPAI006491"/>
<keyword evidence="3" id="KW-1185">Reference proteome</keyword>
<dbReference type="EMBL" id="AJVK01014992">
    <property type="status" value="NOT_ANNOTATED_CDS"/>
    <property type="molecule type" value="Genomic_DNA"/>
</dbReference>
<feature type="region of interest" description="Disordered" evidence="1">
    <location>
        <begin position="250"/>
        <end position="276"/>
    </location>
</feature>
<protein>
    <submittedName>
        <fullName evidence="2">Uncharacterized protein</fullName>
    </submittedName>
</protein>
<feature type="compositionally biased region" description="Low complexity" evidence="1">
    <location>
        <begin position="250"/>
        <end position="270"/>
    </location>
</feature>
<proteinExistence type="predicted"/>
<evidence type="ECO:0000313" key="2">
    <source>
        <dbReference type="EnsemblMetazoa" id="PPAI006491-PA"/>
    </source>
</evidence>
<reference evidence="2" key="1">
    <citation type="submission" date="2022-08" db="UniProtKB">
        <authorList>
            <consortium name="EnsemblMetazoa"/>
        </authorList>
    </citation>
    <scope>IDENTIFICATION</scope>
    <source>
        <strain evidence="2">Israel</strain>
    </source>
</reference>
<dbReference type="Proteomes" id="UP000092462">
    <property type="component" value="Unassembled WGS sequence"/>
</dbReference>
<dbReference type="AlphaFoldDB" id="A0A1B0GP64"/>